<accession>A0ABY8INK7</accession>
<reference evidence="2 3" key="1">
    <citation type="journal article" date="2019" name="Phytopathology">
        <title>A Novel Group of Rhizobium tumorigenes-Like Agrobacteria Associated with Crown Gall Disease of Rhododendron and Blueberry.</title>
        <authorList>
            <person name="Kuzmanovic N."/>
            <person name="Behrens P."/>
            <person name="Idczak E."/>
            <person name="Wagner S."/>
            <person name="Gotz M."/>
            <person name="Sproer C."/>
            <person name="Bunk B."/>
            <person name="Overmann J."/>
            <person name="Smalla K."/>
        </authorList>
    </citation>
    <scope>NUCLEOTIDE SEQUENCE [LARGE SCALE GENOMIC DNA]</scope>
    <source>
        <strain evidence="3">rho-6.2</strain>
    </source>
</reference>
<protein>
    <submittedName>
        <fullName evidence="2">Uncharacterized protein</fullName>
    </submittedName>
</protein>
<reference evidence="2 3" key="2">
    <citation type="journal article" date="2023" name="MicrobiologyOpen">
        <title>Genomics of the tumorigenes clade of the family Rhizobiaceae and description of Rhizobium rhododendri sp. nov.</title>
        <authorList>
            <person name="Kuzmanovic N."/>
            <person name="diCenzo G.C."/>
            <person name="Bunk B."/>
            <person name="Sproeer C."/>
            <person name="Fruehling A."/>
            <person name="Neumann-Schaal M."/>
            <person name="Overmann J."/>
            <person name="Smalla K."/>
        </authorList>
    </citation>
    <scope>NUCLEOTIDE SEQUENCE [LARGE SCALE GENOMIC DNA]</scope>
    <source>
        <strain evidence="3">rho-6.2</strain>
        <plasmid evidence="2 3">unnamed1</plasmid>
    </source>
</reference>
<dbReference type="RefSeq" id="WP_142831834.1">
    <property type="nucleotide sequence ID" value="NZ_CP117268.1"/>
</dbReference>
<feature type="compositionally biased region" description="Basic and acidic residues" evidence="1">
    <location>
        <begin position="73"/>
        <end position="102"/>
    </location>
</feature>
<keyword evidence="3" id="KW-1185">Reference proteome</keyword>
<feature type="compositionally biased region" description="Polar residues" evidence="1">
    <location>
        <begin position="9"/>
        <end position="28"/>
    </location>
</feature>
<geneLocation type="plasmid" evidence="2 3">
    <name>unnamed1</name>
</geneLocation>
<organism evidence="2 3">
    <name type="scientific">Rhizobium rhododendri</name>
    <dbReference type="NCBI Taxonomy" id="2506430"/>
    <lineage>
        <taxon>Bacteria</taxon>
        <taxon>Pseudomonadati</taxon>
        <taxon>Pseudomonadota</taxon>
        <taxon>Alphaproteobacteria</taxon>
        <taxon>Hyphomicrobiales</taxon>
        <taxon>Rhizobiaceae</taxon>
        <taxon>Rhizobium/Agrobacterium group</taxon>
        <taxon>Rhizobium</taxon>
    </lineage>
</organism>
<proteinExistence type="predicted"/>
<keyword evidence="2" id="KW-0614">Plasmid</keyword>
<evidence type="ECO:0000256" key="1">
    <source>
        <dbReference type="SAM" id="MobiDB-lite"/>
    </source>
</evidence>
<sequence length="125" mass="13384">MVDAIRPITGSSATSPTQVGRSLSITSEPDNKWVATRQSIIDSDQVALKQANAELQADMARYSGVADDEMEVSPDHHSHGGSDTEREGLGVADKDEKEKLSGESDLIGTVDFDDDTPFGHRTAIV</sequence>
<name>A0ABY8INK7_9HYPH</name>
<evidence type="ECO:0000313" key="2">
    <source>
        <dbReference type="EMBL" id="WFS24953.1"/>
    </source>
</evidence>
<gene>
    <name evidence="2" type="ORF">PR018_21905</name>
</gene>
<feature type="region of interest" description="Disordered" evidence="1">
    <location>
        <begin position="1"/>
        <end position="28"/>
    </location>
</feature>
<feature type="region of interest" description="Disordered" evidence="1">
    <location>
        <begin position="67"/>
        <end position="125"/>
    </location>
</feature>
<dbReference type="Proteomes" id="UP000318939">
    <property type="component" value="Plasmid unnamed1"/>
</dbReference>
<dbReference type="EMBL" id="CP117268">
    <property type="protein sequence ID" value="WFS24953.1"/>
    <property type="molecule type" value="Genomic_DNA"/>
</dbReference>
<evidence type="ECO:0000313" key="3">
    <source>
        <dbReference type="Proteomes" id="UP000318939"/>
    </source>
</evidence>